<sequence length="106" mass="12208">MDSYAGFVEYYAPCSQVCPVFGQFPSTARVQATTRLLLHCCHHFFIYHLINSFPSSSRLHSKRTCLLEFLRIIFSRLWAVIGPTPFFMPLSVRNFCRAIGAQLLFL</sequence>
<reference evidence="1" key="1">
    <citation type="submission" date="2020-08" db="EMBL/GenBank/DDBJ databases">
        <title>Multicomponent nature underlies the extraordinary mechanical properties of spider dragline silk.</title>
        <authorList>
            <person name="Kono N."/>
            <person name="Nakamura H."/>
            <person name="Mori M."/>
            <person name="Yoshida Y."/>
            <person name="Ohtoshi R."/>
            <person name="Malay A.D."/>
            <person name="Moran D.A.P."/>
            <person name="Tomita M."/>
            <person name="Numata K."/>
            <person name="Arakawa K."/>
        </authorList>
    </citation>
    <scope>NUCLEOTIDE SEQUENCE</scope>
</reference>
<comment type="caution">
    <text evidence="1">The sequence shown here is derived from an EMBL/GenBank/DDBJ whole genome shotgun (WGS) entry which is preliminary data.</text>
</comment>
<accession>A0A8X7BGJ8</accession>
<dbReference type="Proteomes" id="UP000887159">
    <property type="component" value="Unassembled WGS sequence"/>
</dbReference>
<evidence type="ECO:0000313" key="2">
    <source>
        <dbReference type="Proteomes" id="UP000887159"/>
    </source>
</evidence>
<proteinExistence type="predicted"/>
<organism evidence="1 2">
    <name type="scientific">Trichonephila clavipes</name>
    <name type="common">Golden silk orbweaver</name>
    <name type="synonym">Nephila clavipes</name>
    <dbReference type="NCBI Taxonomy" id="2585209"/>
    <lineage>
        <taxon>Eukaryota</taxon>
        <taxon>Metazoa</taxon>
        <taxon>Ecdysozoa</taxon>
        <taxon>Arthropoda</taxon>
        <taxon>Chelicerata</taxon>
        <taxon>Arachnida</taxon>
        <taxon>Araneae</taxon>
        <taxon>Araneomorphae</taxon>
        <taxon>Entelegynae</taxon>
        <taxon>Araneoidea</taxon>
        <taxon>Nephilidae</taxon>
        <taxon>Trichonephila</taxon>
    </lineage>
</organism>
<evidence type="ECO:0000313" key="1">
    <source>
        <dbReference type="EMBL" id="GFY29567.1"/>
    </source>
</evidence>
<dbReference type="EMBL" id="BMAU01021388">
    <property type="protein sequence ID" value="GFY29567.1"/>
    <property type="molecule type" value="Genomic_DNA"/>
</dbReference>
<keyword evidence="2" id="KW-1185">Reference proteome</keyword>
<dbReference type="AlphaFoldDB" id="A0A8X7BGJ8"/>
<name>A0A8X7BGJ8_TRICX</name>
<gene>
    <name evidence="1" type="ORF">TNCV_2627371</name>
</gene>
<protein>
    <submittedName>
        <fullName evidence="1">Uncharacterized protein</fullName>
    </submittedName>
</protein>